<dbReference type="GO" id="GO:0004222">
    <property type="term" value="F:metalloendopeptidase activity"/>
    <property type="evidence" value="ECO:0007669"/>
    <property type="project" value="InterPro"/>
</dbReference>
<dbReference type="AlphaFoldDB" id="A0AAW1SB54"/>
<evidence type="ECO:0000256" key="1">
    <source>
        <dbReference type="ARBA" id="ARBA00004127"/>
    </source>
</evidence>
<feature type="region of interest" description="Disordered" evidence="6">
    <location>
        <begin position="361"/>
        <end position="389"/>
    </location>
</feature>
<feature type="region of interest" description="Disordered" evidence="6">
    <location>
        <begin position="404"/>
        <end position="425"/>
    </location>
</feature>
<dbReference type="GO" id="GO:1905897">
    <property type="term" value="P:regulation of response to endoplasmic reticulum stress"/>
    <property type="evidence" value="ECO:0007669"/>
    <property type="project" value="TreeGrafter"/>
</dbReference>
<evidence type="ECO:0000256" key="6">
    <source>
        <dbReference type="SAM" id="MobiDB-lite"/>
    </source>
</evidence>
<gene>
    <name evidence="9" type="ORF">WJX74_005972</name>
</gene>
<sequence length="760" mass="82033">MLGYLWYLATVWAFLYVSVLSIKLFTKNKLLHLGWCSISIRTTALNRLFYQAGRHQQVMLRQWFSMGVLVAAMLATSALFIMAREIVQTVQWAIVVARDDRMVNVPIPGTLTDSSSEGWGMALWLPGYTVPWSHAIFLWLATSISVSVHEAGHALAAASEGVGVHHIAAFSMLLLPGAYVALDADTLAVLGPWRTLRVVCAGVWHNAVLCVACWMIALLLPWLLLPLYSSGHGAVVRVMPETSPLTGHMAPLDAITAVDQCPVSSSADWRSCLMSSHLQGNHYDLSLPGADTQLLSQTSRGLESEMPLPSPLQGYCVPLEMALAASRCRAERPTASATAACGGSKLCWVPSEDTGAAMLRQSETSKTVASAGGSGSTGSGSSSWQQLSGKVSSREAIARSLAGLKSSARDQVKSHGGGRKLEEGTPAMPGVCMGARMAAAHRPCWQGLVDPCPGSSLCMLPLLPPKEGLSKICYRRGPNHESGPLSAAVAGSRQETSLGGRRQLLRHANETSAPQASLQMWKQFRPTRIAPSAQDVSRQDVSSHNSSLGVGNGLRPAWQAKDAWAERVSQDSMGFSSGGVDLQQSAQGAEKHLLQDYAGFGDAGEEQPADSYWASDCRDFHVFLGGKGSLLQSMDTTDYLPLVWSLPLGLPRACELLLAYTFAVSAGIALINMAPVFWLDGEAALAAALDCGSQLPRVDALRAQSRGYWLRRLLQRWLLFIGTIMLVLVVFIQYLRIGGHDTPLCNLFHRIHHLIEFIRS</sequence>
<evidence type="ECO:0000256" key="3">
    <source>
        <dbReference type="ARBA" id="ARBA00022989"/>
    </source>
</evidence>
<keyword evidence="3 7" id="KW-1133">Transmembrane helix</keyword>
<keyword evidence="2 7" id="KW-0812">Transmembrane</keyword>
<keyword evidence="10" id="KW-1185">Reference proteome</keyword>
<dbReference type="GO" id="GO:0012505">
    <property type="term" value="C:endomembrane system"/>
    <property type="evidence" value="ECO:0007669"/>
    <property type="project" value="UniProtKB-SubCell"/>
</dbReference>
<dbReference type="InterPro" id="IPR001193">
    <property type="entry name" value="MBTPS2"/>
</dbReference>
<dbReference type="GO" id="GO:0031293">
    <property type="term" value="P:membrane protein intracellular domain proteolysis"/>
    <property type="evidence" value="ECO:0007669"/>
    <property type="project" value="TreeGrafter"/>
</dbReference>
<keyword evidence="4 7" id="KW-0472">Membrane</keyword>
<feature type="domain" description="Peptidase M50" evidence="8">
    <location>
        <begin position="140"/>
        <end position="326"/>
    </location>
</feature>
<dbReference type="Proteomes" id="UP001438707">
    <property type="component" value="Unassembled WGS sequence"/>
</dbReference>
<dbReference type="GO" id="GO:0005737">
    <property type="term" value="C:cytoplasm"/>
    <property type="evidence" value="ECO:0007669"/>
    <property type="project" value="TreeGrafter"/>
</dbReference>
<feature type="transmembrane region" description="Helical" evidence="7">
    <location>
        <begin position="202"/>
        <end position="225"/>
    </location>
</feature>
<dbReference type="PANTHER" id="PTHR13325">
    <property type="entry name" value="PROTEASE M50 MEMBRANE-BOUND TRANSCRIPTION FACTOR SITE 2 PROTEASE"/>
    <property type="match status" value="1"/>
</dbReference>
<evidence type="ECO:0000256" key="4">
    <source>
        <dbReference type="ARBA" id="ARBA00023136"/>
    </source>
</evidence>
<dbReference type="Pfam" id="PF02163">
    <property type="entry name" value="Peptidase_M50"/>
    <property type="match status" value="1"/>
</dbReference>
<dbReference type="PANTHER" id="PTHR13325:SF3">
    <property type="entry name" value="MEMBRANE-BOUND TRANSCRIPTION FACTOR SITE-2 PROTEASE"/>
    <property type="match status" value="1"/>
</dbReference>
<feature type="transmembrane region" description="Helical" evidence="7">
    <location>
        <begin position="717"/>
        <end position="735"/>
    </location>
</feature>
<proteinExistence type="predicted"/>
<comment type="caution">
    <text evidence="9">The sequence shown here is derived from an EMBL/GenBank/DDBJ whole genome shotgun (WGS) entry which is preliminary data.</text>
</comment>
<reference evidence="9 10" key="1">
    <citation type="journal article" date="2024" name="Nat. Commun.">
        <title>Phylogenomics reveals the evolutionary origins of lichenization in chlorophyte algae.</title>
        <authorList>
            <person name="Puginier C."/>
            <person name="Libourel C."/>
            <person name="Otte J."/>
            <person name="Skaloud P."/>
            <person name="Haon M."/>
            <person name="Grisel S."/>
            <person name="Petersen M."/>
            <person name="Berrin J.G."/>
            <person name="Delaux P.M."/>
            <person name="Dal Grande F."/>
            <person name="Keller J."/>
        </authorList>
    </citation>
    <scope>NUCLEOTIDE SEQUENCE [LARGE SCALE GENOMIC DNA]</scope>
    <source>
        <strain evidence="9 10">SAG 2145</strain>
    </source>
</reference>
<feature type="transmembrane region" description="Helical" evidence="7">
    <location>
        <begin position="6"/>
        <end position="25"/>
    </location>
</feature>
<feature type="compositionally biased region" description="Basic and acidic residues" evidence="6">
    <location>
        <begin position="407"/>
        <end position="423"/>
    </location>
</feature>
<comment type="subcellular location">
    <subcellularLocation>
        <location evidence="1">Endomembrane system</location>
        <topology evidence="1">Multi-pass membrane protein</topology>
    </subcellularLocation>
</comment>
<protein>
    <recommendedName>
        <fullName evidence="5">Endopeptidase S2P</fullName>
    </recommendedName>
</protein>
<feature type="transmembrane region" description="Helical" evidence="7">
    <location>
        <begin position="657"/>
        <end position="679"/>
    </location>
</feature>
<dbReference type="EMBL" id="JALJOS010000002">
    <property type="protein sequence ID" value="KAK9843037.1"/>
    <property type="molecule type" value="Genomic_DNA"/>
</dbReference>
<evidence type="ECO:0000259" key="8">
    <source>
        <dbReference type="Pfam" id="PF02163"/>
    </source>
</evidence>
<name>A0AAW1SB54_9CHLO</name>
<dbReference type="GO" id="GO:0016020">
    <property type="term" value="C:membrane"/>
    <property type="evidence" value="ECO:0007669"/>
    <property type="project" value="InterPro"/>
</dbReference>
<evidence type="ECO:0000256" key="5">
    <source>
        <dbReference type="ARBA" id="ARBA00032658"/>
    </source>
</evidence>
<feature type="transmembrane region" description="Helical" evidence="7">
    <location>
        <begin position="63"/>
        <end position="83"/>
    </location>
</feature>
<evidence type="ECO:0000313" key="9">
    <source>
        <dbReference type="EMBL" id="KAK9843037.1"/>
    </source>
</evidence>
<evidence type="ECO:0000313" key="10">
    <source>
        <dbReference type="Proteomes" id="UP001438707"/>
    </source>
</evidence>
<dbReference type="PRINTS" id="PR01000">
    <property type="entry name" value="SREBPS2PTASE"/>
</dbReference>
<accession>A0AAW1SB54</accession>
<dbReference type="InterPro" id="IPR008915">
    <property type="entry name" value="Peptidase_M50"/>
</dbReference>
<evidence type="ECO:0000256" key="2">
    <source>
        <dbReference type="ARBA" id="ARBA00022692"/>
    </source>
</evidence>
<organism evidence="9 10">
    <name type="scientific">Apatococcus lobatus</name>
    <dbReference type="NCBI Taxonomy" id="904363"/>
    <lineage>
        <taxon>Eukaryota</taxon>
        <taxon>Viridiplantae</taxon>
        <taxon>Chlorophyta</taxon>
        <taxon>core chlorophytes</taxon>
        <taxon>Trebouxiophyceae</taxon>
        <taxon>Chlorellales</taxon>
        <taxon>Chlorellaceae</taxon>
        <taxon>Apatococcus</taxon>
    </lineage>
</organism>
<evidence type="ECO:0000256" key="7">
    <source>
        <dbReference type="SAM" id="Phobius"/>
    </source>
</evidence>